<dbReference type="Proteomes" id="UP000196655">
    <property type="component" value="Unassembled WGS sequence"/>
</dbReference>
<proteinExistence type="predicted"/>
<gene>
    <name evidence="2" type="ORF">BWR60_28220</name>
</gene>
<dbReference type="AlphaFoldDB" id="A0A211ZEL9"/>
<evidence type="ECO:0000256" key="1">
    <source>
        <dbReference type="SAM" id="MobiDB-lite"/>
    </source>
</evidence>
<organism evidence="2 3">
    <name type="scientific">Inquilinus limosus</name>
    <dbReference type="NCBI Taxonomy" id="171674"/>
    <lineage>
        <taxon>Bacteria</taxon>
        <taxon>Pseudomonadati</taxon>
        <taxon>Pseudomonadota</taxon>
        <taxon>Alphaproteobacteria</taxon>
        <taxon>Rhodospirillales</taxon>
        <taxon>Rhodospirillaceae</taxon>
        <taxon>Inquilinus</taxon>
    </lineage>
</organism>
<accession>A0A211ZEL9</accession>
<dbReference type="RefSeq" id="WP_088155290.1">
    <property type="nucleotide sequence ID" value="NZ_NHON01000081.1"/>
</dbReference>
<evidence type="ECO:0000313" key="3">
    <source>
        <dbReference type="Proteomes" id="UP000196655"/>
    </source>
</evidence>
<comment type="caution">
    <text evidence="2">The sequence shown here is derived from an EMBL/GenBank/DDBJ whole genome shotgun (WGS) entry which is preliminary data.</text>
</comment>
<dbReference type="OrthoDB" id="9803810at2"/>
<keyword evidence="3" id="KW-1185">Reference proteome</keyword>
<name>A0A211ZEL9_9PROT</name>
<dbReference type="Pfam" id="PF10038">
    <property type="entry name" value="DUF2274"/>
    <property type="match status" value="1"/>
</dbReference>
<evidence type="ECO:0008006" key="4">
    <source>
        <dbReference type="Google" id="ProtNLM"/>
    </source>
</evidence>
<feature type="region of interest" description="Disordered" evidence="1">
    <location>
        <begin position="66"/>
        <end position="94"/>
    </location>
</feature>
<dbReference type="EMBL" id="NHON01000081">
    <property type="protein sequence ID" value="OWJ63732.1"/>
    <property type="molecule type" value="Genomic_DNA"/>
</dbReference>
<sequence length="94" mass="10206">MAKLKLGAIPDDRPVKLTIELPAGLHRDLVAYAELLGRETGQEVEPVRLIAPMLTRFMAADRGFSAARKSSNRSPARVEGRLRGITPDGLGEGR</sequence>
<reference evidence="3" key="1">
    <citation type="submission" date="2017-05" db="EMBL/GenBank/DDBJ databases">
        <authorList>
            <person name="Macchi M."/>
            <person name="Festa S."/>
            <person name="Coppotelli B.M."/>
            <person name="Morelli I.S."/>
        </authorList>
    </citation>
    <scope>NUCLEOTIDE SEQUENCE [LARGE SCALE GENOMIC DNA]</scope>
    <source>
        <strain evidence="3">I</strain>
    </source>
</reference>
<dbReference type="InterPro" id="IPR018733">
    <property type="entry name" value="DUF2274"/>
</dbReference>
<evidence type="ECO:0000313" key="2">
    <source>
        <dbReference type="EMBL" id="OWJ63732.1"/>
    </source>
</evidence>
<protein>
    <recommendedName>
        <fullName evidence="4">DUF2274 domain-containing protein</fullName>
    </recommendedName>
</protein>